<evidence type="ECO:0000256" key="1">
    <source>
        <dbReference type="ARBA" id="ARBA00004236"/>
    </source>
</evidence>
<sequence>MNGLRSPLFLGLVFIMCTAGYCKEGTEHRDMRDSKTLLNLIMETVNQLKKHSSQDVENSVQYLTKQNNYTFDPKGVHNYKSYNEDQRVEIFPRDLRTKEKFLNHLTGPLYFSPKCTKHFHRLYHNTRDCTIPAYYKRCARLLTRLAVSPMCMEG</sequence>
<protein>
    <submittedName>
        <fullName evidence="11">ALK and LTK ligand 2-like</fullName>
    </submittedName>
</protein>
<evidence type="ECO:0000256" key="7">
    <source>
        <dbReference type="ARBA" id="ARBA00023136"/>
    </source>
</evidence>
<comment type="caution">
    <text evidence="11">The sequence shown here is derived from an EMBL/GenBank/DDBJ whole genome shotgun (WGS) entry which is preliminary data.</text>
</comment>
<dbReference type="EMBL" id="JAHFZB010000005">
    <property type="protein sequence ID" value="KAK6489701.1"/>
    <property type="molecule type" value="Genomic_DNA"/>
</dbReference>
<accession>A0ABR0ZY13</accession>
<keyword evidence="4" id="KW-0202">Cytokine</keyword>
<feature type="signal peptide" evidence="10">
    <location>
        <begin position="1"/>
        <end position="22"/>
    </location>
</feature>
<evidence type="ECO:0000256" key="10">
    <source>
        <dbReference type="SAM" id="SignalP"/>
    </source>
</evidence>
<dbReference type="PANTHER" id="PTHR28676">
    <property type="entry name" value="ALK AND LTK LIGAND 2-RELATED"/>
    <property type="match status" value="1"/>
</dbReference>
<evidence type="ECO:0000256" key="3">
    <source>
        <dbReference type="ARBA" id="ARBA00022475"/>
    </source>
</evidence>
<evidence type="ECO:0000256" key="2">
    <source>
        <dbReference type="ARBA" id="ARBA00004613"/>
    </source>
</evidence>
<gene>
    <name evidence="11" type="ORF">HHUSO_G6587</name>
</gene>
<keyword evidence="12" id="KW-1185">Reference proteome</keyword>
<evidence type="ECO:0000313" key="11">
    <source>
        <dbReference type="EMBL" id="KAK6489701.1"/>
    </source>
</evidence>
<dbReference type="Proteomes" id="UP001369086">
    <property type="component" value="Unassembled WGS sequence"/>
</dbReference>
<evidence type="ECO:0000313" key="12">
    <source>
        <dbReference type="Proteomes" id="UP001369086"/>
    </source>
</evidence>
<keyword evidence="3" id="KW-1003">Cell membrane</keyword>
<proteinExistence type="inferred from homology"/>
<evidence type="ECO:0000256" key="9">
    <source>
        <dbReference type="ARBA" id="ARBA00033741"/>
    </source>
</evidence>
<evidence type="ECO:0000256" key="8">
    <source>
        <dbReference type="ARBA" id="ARBA00023157"/>
    </source>
</evidence>
<dbReference type="Pfam" id="PF15129">
    <property type="entry name" value="ALKL1_2"/>
    <property type="match status" value="1"/>
</dbReference>
<evidence type="ECO:0000256" key="4">
    <source>
        <dbReference type="ARBA" id="ARBA00022514"/>
    </source>
</evidence>
<dbReference type="PANTHER" id="PTHR28676:SF2">
    <property type="entry name" value="ALK AND LTK LIGAND 2"/>
    <property type="match status" value="1"/>
</dbReference>
<keyword evidence="8" id="KW-1015">Disulfide bond</keyword>
<comment type="subcellular location">
    <subcellularLocation>
        <location evidence="1">Cell membrane</location>
    </subcellularLocation>
    <subcellularLocation>
        <location evidence="2">Secreted</location>
    </subcellularLocation>
</comment>
<keyword evidence="7" id="KW-0472">Membrane</keyword>
<reference evidence="11 12" key="1">
    <citation type="submission" date="2021-05" db="EMBL/GenBank/DDBJ databases">
        <authorList>
            <person name="Zahm M."/>
            <person name="Klopp C."/>
            <person name="Cabau C."/>
            <person name="Kuhl H."/>
            <person name="Suciu R."/>
            <person name="Ciorpac M."/>
            <person name="Holostenco D."/>
            <person name="Gessner J."/>
            <person name="Wuertz S."/>
            <person name="Hohne C."/>
            <person name="Stock M."/>
            <person name="Gislard M."/>
            <person name="Lluch J."/>
            <person name="Milhes M."/>
            <person name="Lampietro C."/>
            <person name="Lopez Roques C."/>
            <person name="Donnadieu C."/>
            <person name="Du K."/>
            <person name="Schartl M."/>
            <person name="Guiguen Y."/>
        </authorList>
    </citation>
    <scope>NUCLEOTIDE SEQUENCE [LARGE SCALE GENOMIC DNA]</scope>
    <source>
        <strain evidence="11">Hh-F2</strain>
        <tissue evidence="11">Blood</tissue>
    </source>
</reference>
<keyword evidence="5" id="KW-0964">Secreted</keyword>
<feature type="chain" id="PRO_5047048522" evidence="10">
    <location>
        <begin position="23"/>
        <end position="154"/>
    </location>
</feature>
<evidence type="ECO:0000256" key="6">
    <source>
        <dbReference type="ARBA" id="ARBA00022729"/>
    </source>
</evidence>
<evidence type="ECO:0000256" key="5">
    <source>
        <dbReference type="ARBA" id="ARBA00022525"/>
    </source>
</evidence>
<dbReference type="InterPro" id="IPR029364">
    <property type="entry name" value="ALKL1/2"/>
</dbReference>
<comment type="similarity">
    <text evidence="9">Belongs to the ALKAL family.</text>
</comment>
<name>A0ABR0ZY13_HUSHU</name>
<keyword evidence="6 10" id="KW-0732">Signal</keyword>
<organism evidence="11 12">
    <name type="scientific">Huso huso</name>
    <name type="common">Beluga</name>
    <name type="synonym">Acipenser huso</name>
    <dbReference type="NCBI Taxonomy" id="61971"/>
    <lineage>
        <taxon>Eukaryota</taxon>
        <taxon>Metazoa</taxon>
        <taxon>Chordata</taxon>
        <taxon>Craniata</taxon>
        <taxon>Vertebrata</taxon>
        <taxon>Euteleostomi</taxon>
        <taxon>Actinopterygii</taxon>
        <taxon>Chondrostei</taxon>
        <taxon>Acipenseriformes</taxon>
        <taxon>Acipenseridae</taxon>
        <taxon>Huso</taxon>
    </lineage>
</organism>